<dbReference type="Gene3D" id="3.40.50.300">
    <property type="entry name" value="P-loop containing nucleotide triphosphate hydrolases"/>
    <property type="match status" value="2"/>
</dbReference>
<dbReference type="AlphaFoldDB" id="A0A7Y2EA69"/>
<evidence type="ECO:0000256" key="2">
    <source>
        <dbReference type="ARBA" id="ARBA00009441"/>
    </source>
</evidence>
<accession>A0A7Y2EA69</accession>
<comment type="caution">
    <text evidence="11">The sequence shown here is derived from an EMBL/GenBank/DDBJ whole genome shotgun (WGS) entry which is preliminary data.</text>
</comment>
<dbReference type="GO" id="GO:0009432">
    <property type="term" value="P:SOS response"/>
    <property type="evidence" value="ECO:0007669"/>
    <property type="project" value="TreeGrafter"/>
</dbReference>
<dbReference type="InterPro" id="IPR027417">
    <property type="entry name" value="P-loop_NTPase"/>
</dbReference>
<keyword evidence="5" id="KW-0227">DNA damage</keyword>
<evidence type="ECO:0000256" key="7">
    <source>
        <dbReference type="ARBA" id="ARBA00023204"/>
    </source>
</evidence>
<evidence type="ECO:0000256" key="9">
    <source>
        <dbReference type="SAM" id="Coils"/>
    </source>
</evidence>
<evidence type="ECO:0000256" key="4">
    <source>
        <dbReference type="ARBA" id="ARBA00022741"/>
    </source>
</evidence>
<keyword evidence="6" id="KW-0067">ATP-binding</keyword>
<feature type="non-terminal residue" evidence="11">
    <location>
        <position position="487"/>
    </location>
</feature>
<evidence type="ECO:0000256" key="3">
    <source>
        <dbReference type="ARBA" id="ARBA00021315"/>
    </source>
</evidence>
<evidence type="ECO:0000313" key="12">
    <source>
        <dbReference type="Proteomes" id="UP000547674"/>
    </source>
</evidence>
<feature type="domain" description="RecF/RecN/SMC N-terminal" evidence="10">
    <location>
        <begin position="14"/>
        <end position="486"/>
    </location>
</feature>
<reference evidence="11 12" key="1">
    <citation type="submission" date="2020-03" db="EMBL/GenBank/DDBJ databases">
        <title>Metabolic flexibility allows generalist bacteria to become dominant in a frequently disturbed ecosystem.</title>
        <authorList>
            <person name="Chen Y.-J."/>
            <person name="Leung P.M."/>
            <person name="Bay S.K."/>
            <person name="Hugenholtz P."/>
            <person name="Kessler A.J."/>
            <person name="Shelley G."/>
            <person name="Waite D.W."/>
            <person name="Cook P.L."/>
            <person name="Greening C."/>
        </authorList>
    </citation>
    <scope>NUCLEOTIDE SEQUENCE [LARGE SCALE GENOMIC DNA]</scope>
    <source>
        <strain evidence="11">SS_bin_28</strain>
    </source>
</reference>
<feature type="coiled-coil region" evidence="9">
    <location>
        <begin position="155"/>
        <end position="182"/>
    </location>
</feature>
<name>A0A7Y2EA69_UNCEI</name>
<dbReference type="CDD" id="cd03241">
    <property type="entry name" value="ABC_RecN"/>
    <property type="match status" value="1"/>
</dbReference>
<feature type="coiled-coil region" evidence="9">
    <location>
        <begin position="324"/>
        <end position="358"/>
    </location>
</feature>
<proteinExistence type="inferred from homology"/>
<keyword evidence="7" id="KW-0234">DNA repair</keyword>
<dbReference type="InterPro" id="IPR004604">
    <property type="entry name" value="DNA_recomb/repair_RecN"/>
</dbReference>
<organism evidence="11 12">
    <name type="scientific">Eiseniibacteriota bacterium</name>
    <dbReference type="NCBI Taxonomy" id="2212470"/>
    <lineage>
        <taxon>Bacteria</taxon>
        <taxon>Candidatus Eiseniibacteriota</taxon>
    </lineage>
</organism>
<comment type="similarity">
    <text evidence="2">Belongs to the RecN family.</text>
</comment>
<sequence>MLVDLWIKNLALVEQASVSLGSGLNVLTGETGAGKSLLVSAIDLALGARGSVDRIRAGCQHAEVVARFETREDVAEKLGMDADRGEVILRRVLDRKGRSRSYCNDEPITLKRLKEIGAVLADLHGQHEQQNILRVETHGEYLDAFAEAKDLVLQVSGLVDRLSQLQHERDELEQSIQDQSSRRELMEFQREELSRAHLELGEEETLGKKLRILGNASKLIETMEAARTKLSELDLSAEALVGDAIRGIESLIHVDPAFRALAQDLETARISIEESSRELERRLSEIDRDPEELSQTETRLGVLRDLQRKYRLDEAGLLEKLKSLENALDSDHNANARLAEIEKESRATEKNLLKVATELTVLRTRSAARLARSVSKELKGLGMSGSQFEVRLEPNGKGHRIAKSSDLIGRGGAERAAFYLTANPGEPPQPLAKVASGGEASRVMLALKNVLGNLDPVGFLIFDEIDTGIGGAVAEAVGSRLEALSKT</sequence>
<dbReference type="SUPFAM" id="SSF52540">
    <property type="entry name" value="P-loop containing nucleoside triphosphate hydrolases"/>
    <property type="match status" value="2"/>
</dbReference>
<dbReference type="InterPro" id="IPR003395">
    <property type="entry name" value="RecF/RecN/SMC_N"/>
</dbReference>
<protein>
    <recommendedName>
        <fullName evidence="3">DNA repair protein RecN</fullName>
    </recommendedName>
    <alternativeName>
        <fullName evidence="8">Recombination protein N</fullName>
    </alternativeName>
</protein>
<keyword evidence="4" id="KW-0547">Nucleotide-binding</keyword>
<dbReference type="EMBL" id="JABDJR010000409">
    <property type="protein sequence ID" value="NNF07127.1"/>
    <property type="molecule type" value="Genomic_DNA"/>
</dbReference>
<dbReference type="GO" id="GO:0006281">
    <property type="term" value="P:DNA repair"/>
    <property type="evidence" value="ECO:0007669"/>
    <property type="project" value="UniProtKB-KW"/>
</dbReference>
<dbReference type="PANTHER" id="PTHR11059:SF0">
    <property type="entry name" value="DNA REPAIR PROTEIN RECN"/>
    <property type="match status" value="1"/>
</dbReference>
<dbReference type="GO" id="GO:0005524">
    <property type="term" value="F:ATP binding"/>
    <property type="evidence" value="ECO:0007669"/>
    <property type="project" value="UniProtKB-KW"/>
</dbReference>
<evidence type="ECO:0000256" key="8">
    <source>
        <dbReference type="ARBA" id="ARBA00033408"/>
    </source>
</evidence>
<dbReference type="GO" id="GO:0006310">
    <property type="term" value="P:DNA recombination"/>
    <property type="evidence" value="ECO:0007669"/>
    <property type="project" value="InterPro"/>
</dbReference>
<keyword evidence="9" id="KW-0175">Coiled coil</keyword>
<evidence type="ECO:0000256" key="6">
    <source>
        <dbReference type="ARBA" id="ARBA00022840"/>
    </source>
</evidence>
<evidence type="ECO:0000256" key="1">
    <source>
        <dbReference type="ARBA" id="ARBA00003618"/>
    </source>
</evidence>
<comment type="function">
    <text evidence="1">May be involved in recombinational repair of damaged DNA.</text>
</comment>
<evidence type="ECO:0000313" key="11">
    <source>
        <dbReference type="EMBL" id="NNF07127.1"/>
    </source>
</evidence>
<dbReference type="GO" id="GO:0043590">
    <property type="term" value="C:bacterial nucleoid"/>
    <property type="evidence" value="ECO:0007669"/>
    <property type="project" value="TreeGrafter"/>
</dbReference>
<evidence type="ECO:0000259" key="10">
    <source>
        <dbReference type="Pfam" id="PF02463"/>
    </source>
</evidence>
<gene>
    <name evidence="11" type="ORF">HKN21_10235</name>
</gene>
<evidence type="ECO:0000256" key="5">
    <source>
        <dbReference type="ARBA" id="ARBA00022763"/>
    </source>
</evidence>
<dbReference type="Pfam" id="PF02463">
    <property type="entry name" value="SMC_N"/>
    <property type="match status" value="1"/>
</dbReference>
<dbReference type="PANTHER" id="PTHR11059">
    <property type="entry name" value="DNA REPAIR PROTEIN RECN"/>
    <property type="match status" value="1"/>
</dbReference>
<dbReference type="Proteomes" id="UP000547674">
    <property type="component" value="Unassembled WGS sequence"/>
</dbReference>